<dbReference type="GO" id="GO:0005886">
    <property type="term" value="C:plasma membrane"/>
    <property type="evidence" value="ECO:0007669"/>
    <property type="project" value="UniProtKB-SubCell"/>
</dbReference>
<gene>
    <name evidence="11" type="primary">nhaA</name>
    <name evidence="13" type="ORF">C884_02029</name>
</gene>
<keyword evidence="10 11" id="KW-0739">Sodium transport</keyword>
<dbReference type="HAMAP" id="MF_01844">
    <property type="entry name" value="NhaA"/>
    <property type="match status" value="1"/>
</dbReference>
<comment type="function">
    <text evidence="11">Na(+)/H(+) antiporter that extrudes sodium in exchange for external protons.</text>
</comment>
<comment type="subcellular location">
    <subcellularLocation>
        <location evidence="1">Cell inner membrane</location>
        <topology evidence="1">Multi-pass membrane protein</topology>
    </subcellularLocation>
    <subcellularLocation>
        <location evidence="11">Cell membrane</location>
        <topology evidence="11">Multi-pass membrane protein</topology>
    </subcellularLocation>
</comment>
<feature type="transmembrane region" description="Helical" evidence="11">
    <location>
        <begin position="272"/>
        <end position="289"/>
    </location>
</feature>
<organism evidence="13 14">
    <name type="scientific">Kocuria palustris PEL</name>
    <dbReference type="NCBI Taxonomy" id="1236550"/>
    <lineage>
        <taxon>Bacteria</taxon>
        <taxon>Bacillati</taxon>
        <taxon>Actinomycetota</taxon>
        <taxon>Actinomycetes</taxon>
        <taxon>Micrococcales</taxon>
        <taxon>Micrococcaceae</taxon>
        <taxon>Kocuria</taxon>
    </lineage>
</organism>
<dbReference type="PANTHER" id="PTHR30341:SF0">
    <property type="entry name" value="NA(+)_H(+) ANTIPORTER NHAA"/>
    <property type="match status" value="1"/>
</dbReference>
<dbReference type="Gene3D" id="1.20.1530.10">
    <property type="entry name" value="Na+/H+ antiporter like domain"/>
    <property type="match status" value="1"/>
</dbReference>
<dbReference type="AlphaFoldDB" id="M2YEZ6"/>
<keyword evidence="14" id="KW-1185">Reference proteome</keyword>
<dbReference type="PANTHER" id="PTHR30341">
    <property type="entry name" value="SODIUM ION/PROTON ANTIPORTER NHAA-RELATED"/>
    <property type="match status" value="1"/>
</dbReference>
<dbReference type="NCBIfam" id="TIGR00773">
    <property type="entry name" value="NhaA"/>
    <property type="match status" value="1"/>
</dbReference>
<keyword evidence="3 11" id="KW-0050">Antiport</keyword>
<feature type="transmembrane region" description="Helical" evidence="11">
    <location>
        <begin position="97"/>
        <end position="115"/>
    </location>
</feature>
<feature type="transmembrane region" description="Helical" evidence="11">
    <location>
        <begin position="221"/>
        <end position="238"/>
    </location>
</feature>
<evidence type="ECO:0000256" key="12">
    <source>
        <dbReference type="SAM" id="MobiDB-lite"/>
    </source>
</evidence>
<evidence type="ECO:0000256" key="3">
    <source>
        <dbReference type="ARBA" id="ARBA00022449"/>
    </source>
</evidence>
<reference evidence="13 14" key="1">
    <citation type="journal article" date="2014" name="Genome Announc.">
        <title>Draft Genome Sequence of Kocuria palustris PEL.</title>
        <authorList>
            <person name="Sharma G."/>
            <person name="Khatri I."/>
            <person name="Subramanian S."/>
        </authorList>
    </citation>
    <scope>NUCLEOTIDE SEQUENCE [LARGE SCALE GENOMIC DNA]</scope>
    <source>
        <strain evidence="13 14">PEL</strain>
    </source>
</reference>
<comment type="caution">
    <text evidence="13">The sequence shown here is derived from an EMBL/GenBank/DDBJ whole genome shotgun (WGS) entry which is preliminary data.</text>
</comment>
<comment type="catalytic activity">
    <reaction evidence="11">
        <text>Na(+)(in) + 2 H(+)(out) = Na(+)(out) + 2 H(+)(in)</text>
        <dbReference type="Rhea" id="RHEA:29251"/>
        <dbReference type="ChEBI" id="CHEBI:15378"/>
        <dbReference type="ChEBI" id="CHEBI:29101"/>
    </reaction>
</comment>
<feature type="region of interest" description="Disordered" evidence="12">
    <location>
        <begin position="1"/>
        <end position="31"/>
    </location>
</feature>
<dbReference type="RefSeq" id="WP_006214030.1">
    <property type="nucleotide sequence ID" value="NZ_ANHZ02000005.1"/>
</dbReference>
<evidence type="ECO:0000313" key="13">
    <source>
        <dbReference type="EMBL" id="EME37115.1"/>
    </source>
</evidence>
<evidence type="ECO:0000256" key="4">
    <source>
        <dbReference type="ARBA" id="ARBA00022475"/>
    </source>
</evidence>
<dbReference type="GO" id="GO:0006885">
    <property type="term" value="P:regulation of pH"/>
    <property type="evidence" value="ECO:0007669"/>
    <property type="project" value="UniProtKB-UniRule"/>
</dbReference>
<keyword evidence="9 11" id="KW-0472">Membrane</keyword>
<feature type="transmembrane region" description="Helical" evidence="11">
    <location>
        <begin position="45"/>
        <end position="64"/>
    </location>
</feature>
<dbReference type="GO" id="GO:0015385">
    <property type="term" value="F:sodium:proton antiporter activity"/>
    <property type="evidence" value="ECO:0007669"/>
    <property type="project" value="UniProtKB-UniRule"/>
</dbReference>
<comment type="similarity">
    <text evidence="11">Belongs to the NhaA Na(+)/H(+) (TC 2.A.33) antiporter family.</text>
</comment>
<feature type="transmembrane region" description="Helical" evidence="11">
    <location>
        <begin position="250"/>
        <end position="266"/>
    </location>
</feature>
<dbReference type="Proteomes" id="UP000009877">
    <property type="component" value="Unassembled WGS sequence"/>
</dbReference>
<keyword evidence="6 11" id="KW-1133">Transmembrane helix</keyword>
<keyword evidence="7 11" id="KW-0915">Sodium</keyword>
<feature type="transmembrane region" description="Helical" evidence="11">
    <location>
        <begin position="166"/>
        <end position="188"/>
    </location>
</feature>
<feature type="transmembrane region" description="Helical" evidence="11">
    <location>
        <begin position="416"/>
        <end position="439"/>
    </location>
</feature>
<proteinExistence type="inferred from homology"/>
<evidence type="ECO:0000256" key="5">
    <source>
        <dbReference type="ARBA" id="ARBA00022692"/>
    </source>
</evidence>
<accession>M2YEZ6</accession>
<keyword evidence="2 11" id="KW-0813">Transport</keyword>
<dbReference type="InterPro" id="IPR004670">
    <property type="entry name" value="NhaA"/>
</dbReference>
<evidence type="ECO:0000256" key="11">
    <source>
        <dbReference type="HAMAP-Rule" id="MF_01844"/>
    </source>
</evidence>
<dbReference type="EMBL" id="ANHZ02000005">
    <property type="protein sequence ID" value="EME37115.1"/>
    <property type="molecule type" value="Genomic_DNA"/>
</dbReference>
<evidence type="ECO:0000256" key="7">
    <source>
        <dbReference type="ARBA" id="ARBA00023053"/>
    </source>
</evidence>
<evidence type="ECO:0000256" key="6">
    <source>
        <dbReference type="ARBA" id="ARBA00022989"/>
    </source>
</evidence>
<feature type="transmembrane region" description="Helical" evidence="11">
    <location>
        <begin position="310"/>
        <end position="332"/>
    </location>
</feature>
<feature type="transmembrane region" description="Helical" evidence="11">
    <location>
        <begin position="344"/>
        <end position="369"/>
    </location>
</feature>
<evidence type="ECO:0000256" key="1">
    <source>
        <dbReference type="ARBA" id="ARBA00004429"/>
    </source>
</evidence>
<name>M2YEZ6_9MICC</name>
<dbReference type="Pfam" id="PF06965">
    <property type="entry name" value="Na_H_antiport_1"/>
    <property type="match status" value="1"/>
</dbReference>
<keyword evidence="8 11" id="KW-0406">Ion transport</keyword>
<keyword evidence="5 11" id="KW-0812">Transmembrane</keyword>
<sequence length="464" mass="48393">MTTPHSSAESAAEPDHHVEPHHDPVYGASDTPSSSGIGRLLRSETVAGVLLLVATVLALSAANAPGLRELYESVSDFHFGPVLGDPDSPLLTLDLSVSHWAADALLAVFFFLVGLELKQEFVDGELRNPGKAAVPIAAAFGGVAVPALIFVAFAASSGGGELMGGWAIPTATDIAFATAVLAIVGSHLPVAMRTFLLTLAVVDDLIAITIIALFYTSDLSLAHLGAAIIPIAVFALIAYKGQATFAEKTWLTWLSLFPLGVITWALFYNSGIHATIAGVVLAFMVPVHPNRRTVERNPEAVGLASHLEHLVRPFSAALCVPIFAFFSAGVFVEGWSGLVESWTSVAALGVIVGLLVGKTVGITATTWLLTRLRRFNLDPDIQWIDVVGLAALAGIGFTVSLLISELSFGPSSDLGATSKVGILTGSLLAAVVGGALLGFRNRHYKKLGTGSSDEATQDEASQGS</sequence>
<feature type="transmembrane region" description="Helical" evidence="11">
    <location>
        <begin position="195"/>
        <end position="215"/>
    </location>
</feature>
<evidence type="ECO:0000256" key="10">
    <source>
        <dbReference type="ARBA" id="ARBA00023201"/>
    </source>
</evidence>
<evidence type="ECO:0000256" key="8">
    <source>
        <dbReference type="ARBA" id="ARBA00023065"/>
    </source>
</evidence>
<evidence type="ECO:0000256" key="2">
    <source>
        <dbReference type="ARBA" id="ARBA00022448"/>
    </source>
</evidence>
<feature type="transmembrane region" description="Helical" evidence="11">
    <location>
        <begin position="136"/>
        <end position="154"/>
    </location>
</feature>
<dbReference type="InterPro" id="IPR023171">
    <property type="entry name" value="Na/H_antiporter_dom_sf"/>
</dbReference>
<protein>
    <recommendedName>
        <fullName evidence="11">Na(+)/H(+) antiporter NhaA</fullName>
    </recommendedName>
    <alternativeName>
        <fullName evidence="11">Sodium/proton antiporter NhaA</fullName>
    </alternativeName>
</protein>
<keyword evidence="4 11" id="KW-1003">Cell membrane</keyword>
<evidence type="ECO:0000313" key="14">
    <source>
        <dbReference type="Proteomes" id="UP000009877"/>
    </source>
</evidence>
<feature type="transmembrane region" description="Helical" evidence="11">
    <location>
        <begin position="381"/>
        <end position="404"/>
    </location>
</feature>
<feature type="compositionally biased region" description="Basic and acidic residues" evidence="12">
    <location>
        <begin position="13"/>
        <end position="24"/>
    </location>
</feature>
<evidence type="ECO:0000256" key="9">
    <source>
        <dbReference type="ARBA" id="ARBA00023136"/>
    </source>
</evidence>